<organism evidence="1 2">
    <name type="scientific">Kribbella antibiotica</name>
    <dbReference type="NCBI Taxonomy" id="190195"/>
    <lineage>
        <taxon>Bacteria</taxon>
        <taxon>Bacillati</taxon>
        <taxon>Actinomycetota</taxon>
        <taxon>Actinomycetes</taxon>
        <taxon>Propionibacteriales</taxon>
        <taxon>Kribbellaceae</taxon>
        <taxon>Kribbella</taxon>
    </lineage>
</organism>
<proteinExistence type="predicted"/>
<evidence type="ECO:0000313" key="2">
    <source>
        <dbReference type="Proteomes" id="UP000295124"/>
    </source>
</evidence>
<reference evidence="1 2" key="1">
    <citation type="submission" date="2019-03" db="EMBL/GenBank/DDBJ databases">
        <title>Draft genome sequences of novel Actinobacteria.</title>
        <authorList>
            <person name="Sahin N."/>
            <person name="Ay H."/>
            <person name="Saygin H."/>
        </authorList>
    </citation>
    <scope>NUCLEOTIDE SEQUENCE [LARGE SCALE GENOMIC DNA]</scope>
    <source>
        <strain evidence="1 2">JCM 13523</strain>
    </source>
</reference>
<protein>
    <recommendedName>
        <fullName evidence="3">DUF642 domain-containing protein</fullName>
    </recommendedName>
</protein>
<evidence type="ECO:0008006" key="3">
    <source>
        <dbReference type="Google" id="ProtNLM"/>
    </source>
</evidence>
<gene>
    <name evidence="1" type="ORF">E1263_11520</name>
</gene>
<dbReference type="AlphaFoldDB" id="A0A4R4ZN11"/>
<evidence type="ECO:0000313" key="1">
    <source>
        <dbReference type="EMBL" id="TDD60248.1"/>
    </source>
</evidence>
<keyword evidence="2" id="KW-1185">Reference proteome</keyword>
<comment type="caution">
    <text evidence="1">The sequence shown here is derived from an EMBL/GenBank/DDBJ whole genome shotgun (WGS) entry which is preliminary data.</text>
</comment>
<dbReference type="EMBL" id="SMKX01000026">
    <property type="protein sequence ID" value="TDD60248.1"/>
    <property type="molecule type" value="Genomic_DNA"/>
</dbReference>
<dbReference type="OrthoDB" id="3872034at2"/>
<dbReference type="Proteomes" id="UP000295124">
    <property type="component" value="Unassembled WGS sequence"/>
</dbReference>
<name>A0A4R4ZN11_9ACTN</name>
<dbReference type="RefSeq" id="WP_132167235.1">
    <property type="nucleotide sequence ID" value="NZ_SMKX01000026.1"/>
</dbReference>
<sequence>MTVNGQDVDTFTFSVAGKNNSNMGWVYRSFYFTNLLSSSAVLQFAGTSGSAWGAVVDDVKVESCLLILCPPGAASVNRIR</sequence>
<accession>A0A4R4ZN11</accession>